<dbReference type="InterPro" id="IPR029058">
    <property type="entry name" value="AB_hydrolase_fold"/>
</dbReference>
<dbReference type="PROSITE" id="PS00455">
    <property type="entry name" value="AMP_BINDING"/>
    <property type="match status" value="1"/>
</dbReference>
<dbReference type="InterPro" id="IPR001242">
    <property type="entry name" value="Condensation_dom"/>
</dbReference>
<keyword evidence="2" id="KW-0596">Phosphopantetheine</keyword>
<dbReference type="SUPFAM" id="SSF52777">
    <property type="entry name" value="CoA-dependent acyltransferases"/>
    <property type="match status" value="2"/>
</dbReference>
<dbReference type="SUPFAM" id="SSF53474">
    <property type="entry name" value="alpha/beta-Hydrolases"/>
    <property type="match status" value="2"/>
</dbReference>
<dbReference type="InterPro" id="IPR036736">
    <property type="entry name" value="ACP-like_sf"/>
</dbReference>
<dbReference type="InterPro" id="IPR010071">
    <property type="entry name" value="AA_adenyl_dom"/>
</dbReference>
<dbReference type="EC" id="5.1.1.12" evidence="5"/>
<dbReference type="PROSITE" id="PS50075">
    <property type="entry name" value="CARRIER"/>
    <property type="match status" value="1"/>
</dbReference>
<dbReference type="Gene3D" id="2.30.38.10">
    <property type="entry name" value="Luciferase, Domain 3"/>
    <property type="match status" value="1"/>
</dbReference>
<dbReference type="InterPro" id="IPR000873">
    <property type="entry name" value="AMP-dep_synth/lig_dom"/>
</dbReference>
<feature type="domain" description="Carrier" evidence="4">
    <location>
        <begin position="1066"/>
        <end position="1141"/>
    </location>
</feature>
<gene>
    <name evidence="5" type="ORF">H1P_50010</name>
</gene>
<dbReference type="Gene3D" id="1.10.1200.10">
    <property type="entry name" value="ACP-like"/>
    <property type="match status" value="1"/>
</dbReference>
<dbReference type="GO" id="GO:0044550">
    <property type="term" value="P:secondary metabolite biosynthetic process"/>
    <property type="evidence" value="ECO:0007669"/>
    <property type="project" value="UniProtKB-ARBA"/>
</dbReference>
<dbReference type="SUPFAM" id="SSF56801">
    <property type="entry name" value="Acetyl-CoA synthetase-like"/>
    <property type="match status" value="1"/>
</dbReference>
<keyword evidence="6" id="KW-1185">Reference proteome</keyword>
<dbReference type="InterPro" id="IPR044894">
    <property type="entry name" value="TubC_N_sf"/>
</dbReference>
<evidence type="ECO:0000256" key="1">
    <source>
        <dbReference type="ARBA" id="ARBA00001957"/>
    </source>
</evidence>
<dbReference type="GO" id="GO:0005829">
    <property type="term" value="C:cytosol"/>
    <property type="evidence" value="ECO:0007669"/>
    <property type="project" value="TreeGrafter"/>
</dbReference>
<proteinExistence type="predicted"/>
<dbReference type="InterPro" id="IPR009081">
    <property type="entry name" value="PP-bd_ACP"/>
</dbReference>
<dbReference type="Pfam" id="PF00975">
    <property type="entry name" value="Thioesterase"/>
    <property type="match status" value="2"/>
</dbReference>
<dbReference type="NCBIfam" id="TIGR01733">
    <property type="entry name" value="AA-adenyl-dom"/>
    <property type="match status" value="1"/>
</dbReference>
<dbReference type="CDD" id="cd19531">
    <property type="entry name" value="LCL_NRPS-like"/>
    <property type="match status" value="1"/>
</dbReference>
<dbReference type="Gene3D" id="3.30.300.30">
    <property type="match status" value="1"/>
</dbReference>
<evidence type="ECO:0000313" key="5">
    <source>
        <dbReference type="EMBL" id="VEP16805.1"/>
    </source>
</evidence>
<dbReference type="GO" id="GO:0031177">
    <property type="term" value="F:phosphopantetheine binding"/>
    <property type="evidence" value="ECO:0007669"/>
    <property type="project" value="InterPro"/>
</dbReference>
<dbReference type="Pfam" id="PF00668">
    <property type="entry name" value="Condensation"/>
    <property type="match status" value="1"/>
</dbReference>
<protein>
    <submittedName>
        <fullName evidence="5">Amino acid adenylation domain protein</fullName>
        <ecNumber evidence="5">5.1.1.12</ecNumber>
    </submittedName>
</protein>
<dbReference type="Pfam" id="PF13193">
    <property type="entry name" value="AMP-binding_C"/>
    <property type="match status" value="1"/>
</dbReference>
<dbReference type="CDD" id="cd12117">
    <property type="entry name" value="A_NRPS_Srf_like"/>
    <property type="match status" value="1"/>
</dbReference>
<dbReference type="InterPro" id="IPR045851">
    <property type="entry name" value="AMP-bd_C_sf"/>
</dbReference>
<keyword evidence="5" id="KW-0413">Isomerase</keyword>
<evidence type="ECO:0000313" key="6">
    <source>
        <dbReference type="Proteomes" id="UP000320055"/>
    </source>
</evidence>
<dbReference type="Gene3D" id="3.30.559.10">
    <property type="entry name" value="Chloramphenicol acetyltransferase-like domain"/>
    <property type="match status" value="1"/>
</dbReference>
<comment type="cofactor">
    <cofactor evidence="1">
        <name>pantetheine 4'-phosphate</name>
        <dbReference type="ChEBI" id="CHEBI:47942"/>
    </cofactor>
</comment>
<sequence>MNSINDFLIKLSNLGVNLWLETITQSGVETFKLKYSAPKEAMTPVLLSELKERKAEVIQFLQANQNLDSTEQPIQPVPRDGNLPLSFAQQRLWFIDQLEGKSATYNWPYTLRFKGDLNLSALEKSLSEIVRRHEALRTTFAIVNSTPTQKIHPPQPIKLPVLDLQSLPESGREAEAQQLITKEQKQPFDLVQDRLLRVMLVRLSPDNHLFSLTMHHIVADGWFYSIFMRELTALYEAFCEGKPSPLDELPLQYADFAAWQREYFQGEVLQRQVNYWKQKLAGIPTLLELPSDRPYPTLQTFTGDKHLFHLNQHLTRELRDLSKKSGTTLFITLLAAFATLLYRYSGQPDVVVGSPIANRNRSEIEGIIGFFVNTLAFRTKFDDNPTFSELLTQVRQTALDAYEYQDLPFEKLVEELKPERTLSHSPVFQTMFILQNFPLPKLSMSGLDISILEPDNSTAKFDLTLEIREVNPELTTALEYNRQQGIEDGLIGTLEYNIDLFDAATISRMAEHFQILLEAIVTNPHQPVNQLPILTAAEQNKLLIEWNDTKTDYSEICIHHLFETQVAKTPNAVAVKFAERELTYKELNQQANQLAHYLQNSGVKPEELVGICVERSVETVLGILATLKAGGAYLPLDPDYPPERLAYMLDDAQVKVLLTQQNLLTKLPNSQTQIICLDQDKHKIRQESPENLTSEVQGDSLAYVIYTSGSTGKPKGVQVVHRAVNRLVLNTNYIDLKPGHKIAQVSNPSFDAATFEIWGALLNGCTLVGISREVTLCPQNFAVALQEKQIDTMFITTALFNLMSSEVPGAFKSIKNLLFGGEIANPSLIKKVLENSPPKRLLHVYGPTENTTFSCWYEITKNTSFDNSVPIGQAISSTQVYILDNHLQPVPVGIPGELYVGGDGLARGYLNRDNLTSEKFISNPFSNQADACLYKTGDIVRYLADGNIEFLGRIDNQVKIRGFRIELGEVEATLAKYSGIEQSVVVVREDVPGDKRLVAYVLPDRPQQTTTAELRSFLQDKLPNYMVPGIFVMVEEMPLTPNGKIDRSALPAPALTEFQREVTFIAPRDEIEIRLTRIWSKIFGIKQIGLRDNFFELGGHSLLAVRLFAAIEKSFKQRIPLAKIFTAPTIEELADILRQQETPNHNSAIVPIQPQGNKTPLFCVHSGYGEILLYQNLAFRLDPDRPVYGLLAKGADGQIAGVTSIEEMATYYVEEIQALQPEGPYFLAGVCIGGTIAIEMARKLKAKGENVPLVAVFGTAPLNFSEFSRSSQSPLSRSSQSTKRKLISYANFFAQLTLQEKIVHFVDKIYEKIEYRLSMSKKVLEPYKYKLYQKTETPLSQDLQRFQVYQINSKAQNNFEQKAFDGKLISFWASLDKRFSLAQQQHWIKIATGGVKLYDLPEVHIERALNSPDIQNIADTLRQELDAAEAHINSTKTADIEQREQKSVISQLQQHQSWSSLIPIQPHGSKPPLFCIHGSEGVNCGEPLYGYDLARYLDSDQPVYGLRAVGLDGKTNPLNTIEDMAAKYLEEIFAMYPSEPYLLLAPDIGGLIAFEMAQQLSVQGKQVPLLAIINTLAPNSDSLLANSVVGFSSKVNQFKQSIVNLQQETQCKFIKTFKPQPLSKDLRYFSIQRSLIQAQKQYQANLYKNTLTLFRSPEIAGNLSADLGWNQSIDRELEIYDISGNNTNLFKQPNIQYFARQLEDCLKKASGEKS</sequence>
<dbReference type="InterPro" id="IPR001031">
    <property type="entry name" value="Thioesterase"/>
</dbReference>
<dbReference type="GO" id="GO:0072330">
    <property type="term" value="P:monocarboxylic acid biosynthetic process"/>
    <property type="evidence" value="ECO:0007669"/>
    <property type="project" value="UniProtKB-ARBA"/>
</dbReference>
<dbReference type="Gene3D" id="3.40.50.980">
    <property type="match status" value="2"/>
</dbReference>
<dbReference type="Gene3D" id="3.30.559.30">
    <property type="entry name" value="Nonribosomal peptide synthetase, condensation domain"/>
    <property type="match status" value="1"/>
</dbReference>
<organism evidence="5 6">
    <name type="scientific">Hyella patelloides LEGE 07179</name>
    <dbReference type="NCBI Taxonomy" id="945734"/>
    <lineage>
        <taxon>Bacteria</taxon>
        <taxon>Bacillati</taxon>
        <taxon>Cyanobacteriota</taxon>
        <taxon>Cyanophyceae</taxon>
        <taxon>Pleurocapsales</taxon>
        <taxon>Hyellaceae</taxon>
        <taxon>Hyella</taxon>
    </lineage>
</organism>
<dbReference type="Proteomes" id="UP000320055">
    <property type="component" value="Unassembled WGS sequence"/>
</dbReference>
<dbReference type="PANTHER" id="PTHR45527:SF14">
    <property type="entry name" value="PLIPASTATIN SYNTHASE SUBUNIT B"/>
    <property type="match status" value="1"/>
</dbReference>
<dbReference type="PANTHER" id="PTHR45527">
    <property type="entry name" value="NONRIBOSOMAL PEPTIDE SYNTHETASE"/>
    <property type="match status" value="1"/>
</dbReference>
<dbReference type="FunFam" id="3.30.559.10:FF:000012">
    <property type="entry name" value="Non-ribosomal peptide synthetase"/>
    <property type="match status" value="1"/>
</dbReference>
<dbReference type="FunFam" id="3.30.559.30:FF:000001">
    <property type="entry name" value="Non-ribosomal peptide synthetase"/>
    <property type="match status" value="1"/>
</dbReference>
<dbReference type="InterPro" id="IPR041464">
    <property type="entry name" value="TubC_N"/>
</dbReference>
<evidence type="ECO:0000259" key="4">
    <source>
        <dbReference type="PROSITE" id="PS50075"/>
    </source>
</evidence>
<accession>A0A563VZI1</accession>
<dbReference type="FunFam" id="2.30.38.10:FF:000001">
    <property type="entry name" value="Non-ribosomal peptide synthetase PvdI"/>
    <property type="match status" value="1"/>
</dbReference>
<keyword evidence="3" id="KW-0597">Phosphoprotein</keyword>
<reference evidence="5 6" key="1">
    <citation type="submission" date="2019-01" db="EMBL/GenBank/DDBJ databases">
        <authorList>
            <person name="Brito A."/>
        </authorList>
    </citation>
    <scope>NUCLEOTIDE SEQUENCE [LARGE SCALE GENOMIC DNA]</scope>
    <source>
        <strain evidence="5">1</strain>
    </source>
</reference>
<dbReference type="GO" id="GO:0050157">
    <property type="term" value="F:ornithine racemase activity"/>
    <property type="evidence" value="ECO:0007669"/>
    <property type="project" value="UniProtKB-EC"/>
</dbReference>
<dbReference type="InterPro" id="IPR025110">
    <property type="entry name" value="AMP-bd_C"/>
</dbReference>
<name>A0A563VZI1_9CYAN</name>
<dbReference type="Pfam" id="PF00501">
    <property type="entry name" value="AMP-binding"/>
    <property type="match status" value="1"/>
</dbReference>
<dbReference type="EMBL" id="CAACVJ010000445">
    <property type="protein sequence ID" value="VEP16805.1"/>
    <property type="molecule type" value="Genomic_DNA"/>
</dbReference>
<dbReference type="SMART" id="SM00823">
    <property type="entry name" value="PKS_PP"/>
    <property type="match status" value="1"/>
</dbReference>
<dbReference type="Gene3D" id="1.10.10.1830">
    <property type="entry name" value="Non-ribosomal peptide synthase, adenylation domain"/>
    <property type="match status" value="1"/>
</dbReference>
<dbReference type="FunFam" id="3.40.50.980:FF:000001">
    <property type="entry name" value="Non-ribosomal peptide synthetase"/>
    <property type="match status" value="1"/>
</dbReference>
<dbReference type="RefSeq" id="WP_186375783.1">
    <property type="nucleotide sequence ID" value="NZ_LR213769.1"/>
</dbReference>
<dbReference type="Pfam" id="PF00550">
    <property type="entry name" value="PP-binding"/>
    <property type="match status" value="1"/>
</dbReference>
<evidence type="ECO:0000256" key="3">
    <source>
        <dbReference type="ARBA" id="ARBA00022553"/>
    </source>
</evidence>
<dbReference type="GO" id="GO:0043041">
    <property type="term" value="P:amino acid activation for nonribosomal peptide biosynthetic process"/>
    <property type="evidence" value="ECO:0007669"/>
    <property type="project" value="TreeGrafter"/>
</dbReference>
<dbReference type="Gene3D" id="3.40.50.1820">
    <property type="entry name" value="alpha/beta hydrolase"/>
    <property type="match status" value="2"/>
</dbReference>
<dbReference type="GO" id="GO:0008610">
    <property type="term" value="P:lipid biosynthetic process"/>
    <property type="evidence" value="ECO:0007669"/>
    <property type="project" value="UniProtKB-ARBA"/>
</dbReference>
<dbReference type="InterPro" id="IPR020806">
    <property type="entry name" value="PKS_PP-bd"/>
</dbReference>
<evidence type="ECO:0000256" key="2">
    <source>
        <dbReference type="ARBA" id="ARBA00022450"/>
    </source>
</evidence>
<dbReference type="FunFam" id="3.30.300.30:FF:000010">
    <property type="entry name" value="Enterobactin synthetase component F"/>
    <property type="match status" value="1"/>
</dbReference>
<dbReference type="InterPro" id="IPR020845">
    <property type="entry name" value="AMP-binding_CS"/>
</dbReference>
<dbReference type="InterPro" id="IPR023213">
    <property type="entry name" value="CAT-like_dom_sf"/>
</dbReference>
<dbReference type="SUPFAM" id="SSF47336">
    <property type="entry name" value="ACP-like"/>
    <property type="match status" value="1"/>
</dbReference>
<dbReference type="Pfam" id="PF18563">
    <property type="entry name" value="TubC_N"/>
    <property type="match status" value="1"/>
</dbReference>
<dbReference type="FunFam" id="1.10.1200.10:FF:000016">
    <property type="entry name" value="Non-ribosomal peptide synthase"/>
    <property type="match status" value="1"/>
</dbReference>
<dbReference type="FunFam" id="3.40.50.12780:FF:000012">
    <property type="entry name" value="Non-ribosomal peptide synthetase"/>
    <property type="match status" value="1"/>
</dbReference>